<reference evidence="6 7" key="1">
    <citation type="submission" date="2019-02" db="EMBL/GenBank/DDBJ databases">
        <title>Genome sequencing of the rare red list fungi Hericium alpestre (H. flagellum).</title>
        <authorList>
            <person name="Buettner E."/>
            <person name="Kellner H."/>
        </authorList>
    </citation>
    <scope>NUCLEOTIDE SEQUENCE [LARGE SCALE GENOMIC DNA]</scope>
    <source>
        <strain evidence="6 7">DSM 108284</strain>
    </source>
</reference>
<gene>
    <name evidence="6" type="ORF">EWM64_g8576</name>
</gene>
<dbReference type="Proteomes" id="UP000298061">
    <property type="component" value="Unassembled WGS sequence"/>
</dbReference>
<evidence type="ECO:0000256" key="4">
    <source>
        <dbReference type="ARBA" id="ARBA00023136"/>
    </source>
</evidence>
<protein>
    <recommendedName>
        <fullName evidence="8">Growth hormone-inducible transmembrane protein</fullName>
    </recommendedName>
</protein>
<feature type="transmembrane region" description="Helical" evidence="5">
    <location>
        <begin position="382"/>
        <end position="404"/>
    </location>
</feature>
<comment type="subcellular location">
    <subcellularLocation>
        <location evidence="1">Membrane</location>
        <topology evidence="1">Multi-pass membrane protein</topology>
    </subcellularLocation>
</comment>
<dbReference type="PANTHER" id="PTHR23291">
    <property type="entry name" value="BAX INHIBITOR-RELATED"/>
    <property type="match status" value="1"/>
</dbReference>
<keyword evidence="4 5" id="KW-0472">Membrane</keyword>
<proteinExistence type="predicted"/>
<organism evidence="6 7">
    <name type="scientific">Hericium alpestre</name>
    <dbReference type="NCBI Taxonomy" id="135208"/>
    <lineage>
        <taxon>Eukaryota</taxon>
        <taxon>Fungi</taxon>
        <taxon>Dikarya</taxon>
        <taxon>Basidiomycota</taxon>
        <taxon>Agaricomycotina</taxon>
        <taxon>Agaricomycetes</taxon>
        <taxon>Russulales</taxon>
        <taxon>Hericiaceae</taxon>
        <taxon>Hericium</taxon>
    </lineage>
</organism>
<dbReference type="EMBL" id="SFCI01001573">
    <property type="protein sequence ID" value="TFY75436.1"/>
    <property type="molecule type" value="Genomic_DNA"/>
</dbReference>
<dbReference type="InterPro" id="IPR006214">
    <property type="entry name" value="Bax_inhibitor_1-related"/>
</dbReference>
<dbReference type="AlphaFoldDB" id="A0A4Y9ZKU5"/>
<dbReference type="STRING" id="135208.A0A4Y9ZKU5"/>
<dbReference type="PANTHER" id="PTHR23291:SF112">
    <property type="entry name" value="GROWTH HORMONE-INDUCIBLE TRANSMEMBRANE PROTEIN"/>
    <property type="match status" value="1"/>
</dbReference>
<sequence length="456" mass="50002">MVGPRWWRISCWKEFIYNADPPTRSYHNDMNPTYPTQVGIQSGLPCCDIGVSPADADMEHVELVSMLRPLLTEIETSNIRVLDVGGGAFQIECTNWLELFASFTALEDLTLRCMVGFDFLEAFGLDLTLNLGTRSATGPADIPQILFPSLRRLTFFSNVLDALRRRPNTFSSGFFKSSQSSRTIMDDAVVTRPPQQEAWRRYAIAAATVAGTVIGTQAWLNRDTRDALSDAERQYLNDSFKYTGAGLVLTALAARTMFRAGLPFRIMAANPWVVLGVSLAGGIGSMMGVFYTPPEKTVQKHLFWLAFNACQAATLSPLFFLSPALLSRAALYTCGVVGALSYVGATARNDKYLYMGGPLLAGVTVVALSSLAPMALPLGLRGLAVSEAISLYGGLAVFGGFVLYDTQKILRNARLAEHGQLTRDPMREAIGLELDMINIFIRLVQILAMQNKNKHK</sequence>
<dbReference type="Pfam" id="PF01027">
    <property type="entry name" value="Bax1-I"/>
    <property type="match status" value="1"/>
</dbReference>
<feature type="transmembrane region" description="Helical" evidence="5">
    <location>
        <begin position="325"/>
        <end position="345"/>
    </location>
</feature>
<evidence type="ECO:0000256" key="2">
    <source>
        <dbReference type="ARBA" id="ARBA00022692"/>
    </source>
</evidence>
<name>A0A4Y9ZKU5_9AGAM</name>
<dbReference type="GO" id="GO:0005743">
    <property type="term" value="C:mitochondrial inner membrane"/>
    <property type="evidence" value="ECO:0007669"/>
    <property type="project" value="TreeGrafter"/>
</dbReference>
<evidence type="ECO:0000313" key="6">
    <source>
        <dbReference type="EMBL" id="TFY75436.1"/>
    </source>
</evidence>
<dbReference type="OrthoDB" id="1277691at2759"/>
<evidence type="ECO:0000256" key="5">
    <source>
        <dbReference type="SAM" id="Phobius"/>
    </source>
</evidence>
<keyword evidence="7" id="KW-1185">Reference proteome</keyword>
<accession>A0A4Y9ZKU5</accession>
<evidence type="ECO:0008006" key="8">
    <source>
        <dbReference type="Google" id="ProtNLM"/>
    </source>
</evidence>
<keyword evidence="3 5" id="KW-1133">Transmembrane helix</keyword>
<comment type="caution">
    <text evidence="6">The sequence shown here is derived from an EMBL/GenBank/DDBJ whole genome shotgun (WGS) entry which is preliminary data.</text>
</comment>
<keyword evidence="2 5" id="KW-0812">Transmembrane</keyword>
<evidence type="ECO:0000313" key="7">
    <source>
        <dbReference type="Proteomes" id="UP000298061"/>
    </source>
</evidence>
<evidence type="ECO:0000256" key="1">
    <source>
        <dbReference type="ARBA" id="ARBA00004141"/>
    </source>
</evidence>
<feature type="transmembrane region" description="Helical" evidence="5">
    <location>
        <begin position="352"/>
        <end position="376"/>
    </location>
</feature>
<evidence type="ECO:0000256" key="3">
    <source>
        <dbReference type="ARBA" id="ARBA00022989"/>
    </source>
</evidence>
<feature type="transmembrane region" description="Helical" evidence="5">
    <location>
        <begin position="270"/>
        <end position="291"/>
    </location>
</feature>